<accession>A0A3D9B7D0</accession>
<keyword evidence="4" id="KW-1185">Reference proteome</keyword>
<feature type="chain" id="PRO_5017677598" description="Por secretion system C-terminal sorting domain-containing protein" evidence="2">
    <location>
        <begin position="31"/>
        <end position="262"/>
    </location>
</feature>
<dbReference type="Proteomes" id="UP000256257">
    <property type="component" value="Unassembled WGS sequence"/>
</dbReference>
<keyword evidence="1 2" id="KW-0732">Signal</keyword>
<organism evidence="3 4">
    <name type="scientific">Chryseobacterium pennipullorum</name>
    <dbReference type="NCBI Taxonomy" id="2258963"/>
    <lineage>
        <taxon>Bacteria</taxon>
        <taxon>Pseudomonadati</taxon>
        <taxon>Bacteroidota</taxon>
        <taxon>Flavobacteriia</taxon>
        <taxon>Flavobacteriales</taxon>
        <taxon>Weeksellaceae</taxon>
        <taxon>Chryseobacterium group</taxon>
        <taxon>Chryseobacterium</taxon>
    </lineage>
</organism>
<evidence type="ECO:0000313" key="3">
    <source>
        <dbReference type="EMBL" id="REC49042.1"/>
    </source>
</evidence>
<proteinExistence type="predicted"/>
<feature type="signal peptide" evidence="2">
    <location>
        <begin position="1"/>
        <end position="30"/>
    </location>
</feature>
<dbReference type="InterPro" id="IPR026444">
    <property type="entry name" value="Secre_tail"/>
</dbReference>
<dbReference type="NCBIfam" id="TIGR04183">
    <property type="entry name" value="Por_Secre_tail"/>
    <property type="match status" value="1"/>
</dbReference>
<evidence type="ECO:0000313" key="4">
    <source>
        <dbReference type="Proteomes" id="UP000256257"/>
    </source>
</evidence>
<dbReference type="RefSeq" id="WP_115927361.1">
    <property type="nucleotide sequence ID" value="NZ_QNVV01000003.1"/>
</dbReference>
<evidence type="ECO:0000256" key="1">
    <source>
        <dbReference type="ARBA" id="ARBA00022729"/>
    </source>
</evidence>
<name>A0A3D9B7D0_9FLAO</name>
<dbReference type="AlphaFoldDB" id="A0A3D9B7D0"/>
<gene>
    <name evidence="3" type="ORF">DRF67_05660</name>
</gene>
<evidence type="ECO:0000256" key="2">
    <source>
        <dbReference type="SAM" id="SignalP"/>
    </source>
</evidence>
<dbReference type="OrthoDB" id="1236981at2"/>
<protein>
    <recommendedName>
        <fullName evidence="5">Por secretion system C-terminal sorting domain-containing protein</fullName>
    </recommendedName>
</protein>
<sequence>MKTNLSVRQRALKAAVSALFLFLMSSLSNAQIVKTYASSQISQVYGICIACGVLNPMNAVGSNEDDYSTLQVSVGLLARTEQTLIFPTSNIVANTNKLVIGIGSNGTPLTVQLLGGVSIETFNGDVSNNDYQNLTNKILQLGGTDTSKGEIELTMNIPFDRVKINVNSGVLNLGGELRVYYAYQYKDPFISFMAHSKDGQITLDKNIPVDGAEVTLTNTSGKEVYRTKLTSNTFGTQQPQGMYIMNITTKEGKTYSRKIMIK</sequence>
<reference evidence="3 4" key="1">
    <citation type="submission" date="2018-06" db="EMBL/GenBank/DDBJ databases">
        <title>Novel Chryseobacterium species.</title>
        <authorList>
            <person name="Newman J."/>
            <person name="Hugo C."/>
            <person name="Oosthuizen L."/>
            <person name="Charimba G."/>
        </authorList>
    </citation>
    <scope>NUCLEOTIDE SEQUENCE [LARGE SCALE GENOMIC DNA]</scope>
    <source>
        <strain evidence="3 4">7_F195</strain>
    </source>
</reference>
<evidence type="ECO:0008006" key="5">
    <source>
        <dbReference type="Google" id="ProtNLM"/>
    </source>
</evidence>
<comment type="caution">
    <text evidence="3">The sequence shown here is derived from an EMBL/GenBank/DDBJ whole genome shotgun (WGS) entry which is preliminary data.</text>
</comment>
<dbReference type="EMBL" id="QNVV01000003">
    <property type="protein sequence ID" value="REC49042.1"/>
    <property type="molecule type" value="Genomic_DNA"/>
</dbReference>